<comment type="similarity">
    <text evidence="1">Belongs to the LysR transcriptional regulatory family.</text>
</comment>
<accession>A0A0J1FYE5</accession>
<evidence type="ECO:0000256" key="2">
    <source>
        <dbReference type="ARBA" id="ARBA00023015"/>
    </source>
</evidence>
<comment type="caution">
    <text evidence="6">The sequence shown here is derived from an EMBL/GenBank/DDBJ whole genome shotgun (WGS) entry which is preliminary data.</text>
</comment>
<sequence length="302" mass="32904">MIPLESLNGVATFVATARSNSFTEAAEKLGISKSAVGKSIARLEQRLGANLFHRTTRRITLSADGEAYFAACASALDEIAAAESGLGPRSREPVGRLRIDMASAFGRQFMLPILLEIGNAYPGLHFTMTFTDHVIDPVEEGVDLAIRFGELADSSGVVARRLASQQWVICGSPAYLARHGTPQNLDDIDEHRCVVGYRRGLPLSWRVKQDGQSFRLHPPPTHQISDGEAMIDAAAAGLGLCQMPLSLFRKPIEAGHLVTVLDDYRPDPVDVHAIWPKVAHLRPKVRHVVDALIELGSQGRFD</sequence>
<keyword evidence="7" id="KW-1185">Reference proteome</keyword>
<dbReference type="OrthoDB" id="9110639at2"/>
<dbReference type="PANTHER" id="PTHR30537">
    <property type="entry name" value="HTH-TYPE TRANSCRIPTIONAL REGULATOR"/>
    <property type="match status" value="1"/>
</dbReference>
<dbReference type="InterPro" id="IPR005119">
    <property type="entry name" value="LysR_subst-bd"/>
</dbReference>
<evidence type="ECO:0000313" key="7">
    <source>
        <dbReference type="Proteomes" id="UP000035963"/>
    </source>
</evidence>
<evidence type="ECO:0000256" key="4">
    <source>
        <dbReference type="ARBA" id="ARBA00023163"/>
    </source>
</evidence>
<gene>
    <name evidence="6" type="ORF">EOS_16930</name>
</gene>
<dbReference type="PRINTS" id="PR00039">
    <property type="entry name" value="HTHLYSR"/>
</dbReference>
<name>A0A0J1FYE5_9BURK</name>
<dbReference type="Pfam" id="PF03466">
    <property type="entry name" value="LysR_substrate"/>
    <property type="match status" value="1"/>
</dbReference>
<dbReference type="PATRIC" id="fig|908627.4.peg.3791"/>
<evidence type="ECO:0000256" key="1">
    <source>
        <dbReference type="ARBA" id="ARBA00009437"/>
    </source>
</evidence>
<keyword evidence="4" id="KW-0804">Transcription</keyword>
<dbReference type="PROSITE" id="PS50931">
    <property type="entry name" value="HTH_LYSR"/>
    <property type="match status" value="1"/>
</dbReference>
<dbReference type="InterPro" id="IPR058163">
    <property type="entry name" value="LysR-type_TF_proteobact-type"/>
</dbReference>
<dbReference type="SUPFAM" id="SSF53850">
    <property type="entry name" value="Periplasmic binding protein-like II"/>
    <property type="match status" value="1"/>
</dbReference>
<dbReference type="InterPro" id="IPR036388">
    <property type="entry name" value="WH-like_DNA-bd_sf"/>
</dbReference>
<dbReference type="CDD" id="cd08475">
    <property type="entry name" value="PBP2_CrgA_like_6"/>
    <property type="match status" value="1"/>
</dbReference>
<dbReference type="FunFam" id="1.10.10.10:FF:000001">
    <property type="entry name" value="LysR family transcriptional regulator"/>
    <property type="match status" value="1"/>
</dbReference>
<dbReference type="Proteomes" id="UP000035963">
    <property type="component" value="Unassembled WGS sequence"/>
</dbReference>
<dbReference type="SUPFAM" id="SSF46785">
    <property type="entry name" value="Winged helix' DNA-binding domain"/>
    <property type="match status" value="1"/>
</dbReference>
<dbReference type="Pfam" id="PF00126">
    <property type="entry name" value="HTH_1"/>
    <property type="match status" value="1"/>
</dbReference>
<reference evidence="6 7" key="1">
    <citation type="journal article" date="2015" name="Genome Announc.">
        <title>Draft Genome Sequence of Burkholderia sp. Strain PML1(12), an Ectomycorrhizosphere-Inhabiting Bacterium with Effective Mineral-Weathering Ability.</title>
        <authorList>
            <person name="Uroz S."/>
            <person name="Oger P."/>
        </authorList>
    </citation>
    <scope>NUCLEOTIDE SEQUENCE [LARGE SCALE GENOMIC DNA]</scope>
    <source>
        <strain evidence="7">PML1(12)</strain>
    </source>
</reference>
<proteinExistence type="inferred from homology"/>
<dbReference type="InterPro" id="IPR036390">
    <property type="entry name" value="WH_DNA-bd_sf"/>
</dbReference>
<evidence type="ECO:0000259" key="5">
    <source>
        <dbReference type="PROSITE" id="PS50931"/>
    </source>
</evidence>
<keyword evidence="2" id="KW-0805">Transcription regulation</keyword>
<dbReference type="GO" id="GO:0003677">
    <property type="term" value="F:DNA binding"/>
    <property type="evidence" value="ECO:0007669"/>
    <property type="project" value="UniProtKB-KW"/>
</dbReference>
<dbReference type="InterPro" id="IPR000847">
    <property type="entry name" value="LysR_HTH_N"/>
</dbReference>
<protein>
    <submittedName>
        <fullName evidence="6">LysR family transcriptional regulator</fullName>
    </submittedName>
</protein>
<evidence type="ECO:0000256" key="3">
    <source>
        <dbReference type="ARBA" id="ARBA00023125"/>
    </source>
</evidence>
<feature type="domain" description="HTH lysR-type" evidence="5">
    <location>
        <begin position="5"/>
        <end position="62"/>
    </location>
</feature>
<keyword evidence="3" id="KW-0238">DNA-binding</keyword>
<evidence type="ECO:0000313" key="6">
    <source>
        <dbReference type="EMBL" id="KLU24978.1"/>
    </source>
</evidence>
<organism evidence="6 7">
    <name type="scientific">Caballeronia mineralivorans PML1(12)</name>
    <dbReference type="NCBI Taxonomy" id="908627"/>
    <lineage>
        <taxon>Bacteria</taxon>
        <taxon>Pseudomonadati</taxon>
        <taxon>Pseudomonadota</taxon>
        <taxon>Betaproteobacteria</taxon>
        <taxon>Burkholderiales</taxon>
        <taxon>Burkholderiaceae</taxon>
        <taxon>Caballeronia</taxon>
    </lineage>
</organism>
<dbReference type="AlphaFoldDB" id="A0A0J1FYE5"/>
<dbReference type="EMBL" id="AEJF01000108">
    <property type="protein sequence ID" value="KLU24978.1"/>
    <property type="molecule type" value="Genomic_DNA"/>
</dbReference>
<dbReference type="Gene3D" id="3.40.190.290">
    <property type="match status" value="1"/>
</dbReference>
<dbReference type="Gene3D" id="1.10.10.10">
    <property type="entry name" value="Winged helix-like DNA-binding domain superfamily/Winged helix DNA-binding domain"/>
    <property type="match status" value="1"/>
</dbReference>
<dbReference type="PANTHER" id="PTHR30537:SF5">
    <property type="entry name" value="HTH-TYPE TRANSCRIPTIONAL ACTIVATOR TTDR-RELATED"/>
    <property type="match status" value="1"/>
</dbReference>
<dbReference type="GO" id="GO:0003700">
    <property type="term" value="F:DNA-binding transcription factor activity"/>
    <property type="evidence" value="ECO:0007669"/>
    <property type="project" value="InterPro"/>
</dbReference>